<dbReference type="AlphaFoldDB" id="A0A1E3Q8C0"/>
<dbReference type="OrthoDB" id="268414at2759"/>
<evidence type="ECO:0000256" key="5">
    <source>
        <dbReference type="ARBA" id="ARBA00018677"/>
    </source>
</evidence>
<keyword evidence="15" id="KW-1185">Reference proteome</keyword>
<dbReference type="InterPro" id="IPR008698">
    <property type="entry name" value="NDUB7"/>
</dbReference>
<dbReference type="Pfam" id="PF05676">
    <property type="entry name" value="NDUF_B7"/>
    <property type="match status" value="1"/>
</dbReference>
<evidence type="ECO:0000256" key="6">
    <source>
        <dbReference type="ARBA" id="ARBA00022448"/>
    </source>
</evidence>
<evidence type="ECO:0000256" key="8">
    <source>
        <dbReference type="ARBA" id="ARBA00022792"/>
    </source>
</evidence>
<protein>
    <recommendedName>
        <fullName evidence="5">NADH dehydrogenase [ubiquinone] 1 beta subcomplex subunit 7</fullName>
    </recommendedName>
</protein>
<keyword evidence="11" id="KW-0472">Membrane</keyword>
<dbReference type="STRING" id="675824.A0A1E3Q8C0"/>
<dbReference type="GO" id="GO:0005743">
    <property type="term" value="C:mitochondrial inner membrane"/>
    <property type="evidence" value="ECO:0007669"/>
    <property type="project" value="UniProtKB-SubCell"/>
</dbReference>
<organism evidence="14 15">
    <name type="scientific">Lipomyces starkeyi NRRL Y-11557</name>
    <dbReference type="NCBI Taxonomy" id="675824"/>
    <lineage>
        <taxon>Eukaryota</taxon>
        <taxon>Fungi</taxon>
        <taxon>Dikarya</taxon>
        <taxon>Ascomycota</taxon>
        <taxon>Saccharomycotina</taxon>
        <taxon>Lipomycetes</taxon>
        <taxon>Lipomycetales</taxon>
        <taxon>Lipomycetaceae</taxon>
        <taxon>Lipomyces</taxon>
    </lineage>
</organism>
<comment type="subcellular location">
    <subcellularLocation>
        <location evidence="3">Mitochondrion inner membrane</location>
        <topology evidence="3">Peripheral membrane protein</topology>
    </subcellularLocation>
    <subcellularLocation>
        <location evidence="2">Mitochondrion intermembrane space</location>
    </subcellularLocation>
</comment>
<proteinExistence type="inferred from homology"/>
<evidence type="ECO:0000256" key="12">
    <source>
        <dbReference type="ARBA" id="ARBA00023157"/>
    </source>
</evidence>
<keyword evidence="13" id="KW-0175">Coiled coil</keyword>
<sequence length="98" mass="11153">MGHESVEDYQWPPVASAQEMKDAKLPLAYRDRCASLLIPLNKCRHEFYYLPWKCTDERHAYEKCEYMEFQARVNALKKQKAAAARAAAEAEAAAALSS</sequence>
<evidence type="ECO:0000256" key="1">
    <source>
        <dbReference type="ARBA" id="ARBA00003195"/>
    </source>
</evidence>
<keyword evidence="10" id="KW-0496">Mitochondrion</keyword>
<evidence type="ECO:0000256" key="13">
    <source>
        <dbReference type="SAM" id="Coils"/>
    </source>
</evidence>
<dbReference type="PANTHER" id="PTHR20900">
    <property type="entry name" value="NADH:UBIQUINONE OXIDOREDUCTASE B18-LIKE SUBUNIT"/>
    <property type="match status" value="1"/>
</dbReference>
<evidence type="ECO:0000256" key="9">
    <source>
        <dbReference type="ARBA" id="ARBA00022982"/>
    </source>
</evidence>
<name>A0A1E3Q8C0_LIPST</name>
<evidence type="ECO:0000256" key="2">
    <source>
        <dbReference type="ARBA" id="ARBA00004569"/>
    </source>
</evidence>
<feature type="coiled-coil region" evidence="13">
    <location>
        <begin position="66"/>
        <end position="93"/>
    </location>
</feature>
<keyword evidence="8" id="KW-0999">Mitochondrion inner membrane</keyword>
<keyword evidence="9" id="KW-0249">Electron transport</keyword>
<dbReference type="EMBL" id="KV454293">
    <property type="protein sequence ID" value="ODQ73916.1"/>
    <property type="molecule type" value="Genomic_DNA"/>
</dbReference>
<dbReference type="GO" id="GO:0005758">
    <property type="term" value="C:mitochondrial intermembrane space"/>
    <property type="evidence" value="ECO:0007669"/>
    <property type="project" value="UniProtKB-SubCell"/>
</dbReference>
<keyword evidence="7" id="KW-0679">Respiratory chain</keyword>
<reference evidence="14 15" key="1">
    <citation type="journal article" date="2016" name="Proc. Natl. Acad. Sci. U.S.A.">
        <title>Comparative genomics of biotechnologically important yeasts.</title>
        <authorList>
            <person name="Riley R."/>
            <person name="Haridas S."/>
            <person name="Wolfe K.H."/>
            <person name="Lopes M.R."/>
            <person name="Hittinger C.T."/>
            <person name="Goeker M."/>
            <person name="Salamov A.A."/>
            <person name="Wisecaver J.H."/>
            <person name="Long T.M."/>
            <person name="Calvey C.H."/>
            <person name="Aerts A.L."/>
            <person name="Barry K.W."/>
            <person name="Choi C."/>
            <person name="Clum A."/>
            <person name="Coughlan A.Y."/>
            <person name="Deshpande S."/>
            <person name="Douglass A.P."/>
            <person name="Hanson S.J."/>
            <person name="Klenk H.-P."/>
            <person name="LaButti K.M."/>
            <person name="Lapidus A."/>
            <person name="Lindquist E.A."/>
            <person name="Lipzen A.M."/>
            <person name="Meier-Kolthoff J.P."/>
            <person name="Ohm R.A."/>
            <person name="Otillar R.P."/>
            <person name="Pangilinan J.L."/>
            <person name="Peng Y."/>
            <person name="Rokas A."/>
            <person name="Rosa C.A."/>
            <person name="Scheuner C."/>
            <person name="Sibirny A.A."/>
            <person name="Slot J.C."/>
            <person name="Stielow J.B."/>
            <person name="Sun H."/>
            <person name="Kurtzman C.P."/>
            <person name="Blackwell M."/>
            <person name="Grigoriev I.V."/>
            <person name="Jeffries T.W."/>
        </authorList>
    </citation>
    <scope>NUCLEOTIDE SEQUENCE [LARGE SCALE GENOMIC DNA]</scope>
    <source>
        <strain evidence="14 15">NRRL Y-11557</strain>
    </source>
</reference>
<evidence type="ECO:0000256" key="7">
    <source>
        <dbReference type="ARBA" id="ARBA00022660"/>
    </source>
</evidence>
<dbReference type="PROSITE" id="PS51808">
    <property type="entry name" value="CHCH"/>
    <property type="match status" value="1"/>
</dbReference>
<gene>
    <name evidence="14" type="ORF">LIPSTDRAFT_275555</name>
</gene>
<comment type="similarity">
    <text evidence="4">Belongs to the complex I NDUFB7 subunit family.</text>
</comment>
<evidence type="ECO:0000313" key="15">
    <source>
        <dbReference type="Proteomes" id="UP000094385"/>
    </source>
</evidence>
<keyword evidence="12" id="KW-1015">Disulfide bond</keyword>
<accession>A0A1E3Q8C0</accession>
<dbReference type="Proteomes" id="UP000094385">
    <property type="component" value="Unassembled WGS sequence"/>
</dbReference>
<evidence type="ECO:0000256" key="3">
    <source>
        <dbReference type="ARBA" id="ARBA00004637"/>
    </source>
</evidence>
<evidence type="ECO:0000256" key="4">
    <source>
        <dbReference type="ARBA" id="ARBA00008006"/>
    </source>
</evidence>
<evidence type="ECO:0000256" key="10">
    <source>
        <dbReference type="ARBA" id="ARBA00023128"/>
    </source>
</evidence>
<keyword evidence="6" id="KW-0813">Transport</keyword>
<evidence type="ECO:0000313" key="14">
    <source>
        <dbReference type="EMBL" id="ODQ73916.1"/>
    </source>
</evidence>
<evidence type="ECO:0000256" key="11">
    <source>
        <dbReference type="ARBA" id="ARBA00023136"/>
    </source>
</evidence>
<dbReference type="PANTHER" id="PTHR20900:SF0">
    <property type="entry name" value="NADH DEHYDROGENASE [UBIQUINONE] 1 BETA SUBCOMPLEX SUBUNIT 7"/>
    <property type="match status" value="1"/>
</dbReference>
<comment type="function">
    <text evidence="1">Accessory subunit of the mitochondrial membrane respiratory chain NADH dehydrogenase (Complex I), that is believed not to be involved in catalysis. Complex I functions in the transfer of electrons from NADH to the respiratory chain. The immediate electron acceptor for the enzyme is believed to be ubiquinone.</text>
</comment>